<comment type="caution">
    <text evidence="3">The sequence shown here is derived from an EMBL/GenBank/DDBJ whole genome shotgun (WGS) entry which is preliminary data.</text>
</comment>
<dbReference type="EMBL" id="DTCK01000023">
    <property type="protein sequence ID" value="HGQ35833.1"/>
    <property type="molecule type" value="Genomic_DNA"/>
</dbReference>
<feature type="transmembrane region" description="Helical" evidence="1">
    <location>
        <begin position="93"/>
        <end position="112"/>
    </location>
</feature>
<protein>
    <recommendedName>
        <fullName evidence="4">Energy-coupling factor transporter transmembrane protein EcfT</fullName>
    </recommendedName>
</protein>
<evidence type="ECO:0008006" key="4">
    <source>
        <dbReference type="Google" id="ProtNLM"/>
    </source>
</evidence>
<organism evidence="3">
    <name type="scientific">Ignisphaera aggregans</name>
    <dbReference type="NCBI Taxonomy" id="334771"/>
    <lineage>
        <taxon>Archaea</taxon>
        <taxon>Thermoproteota</taxon>
        <taxon>Thermoprotei</taxon>
        <taxon>Desulfurococcales</taxon>
        <taxon>Desulfurococcaceae</taxon>
        <taxon>Ignisphaera</taxon>
    </lineage>
</organism>
<keyword evidence="1" id="KW-1133">Transmembrane helix</keyword>
<keyword evidence="1" id="KW-0472">Membrane</keyword>
<evidence type="ECO:0000313" key="3">
    <source>
        <dbReference type="EMBL" id="HGQ64008.1"/>
    </source>
</evidence>
<gene>
    <name evidence="3" type="ORF">ENU08_02035</name>
    <name evidence="2" type="ORF">ENU41_04040</name>
</gene>
<dbReference type="AlphaFoldDB" id="A0A7C4NM79"/>
<feature type="transmembrane region" description="Helical" evidence="1">
    <location>
        <begin position="124"/>
        <end position="143"/>
    </location>
</feature>
<sequence>MAKAISEALYLQSKSTALHSYKAIYLKIFLTALTILSRFIHLHVILIFLAINVFLLLYVGAKRILATVFALWCMLTSAIILLDMIFTTLTIDVILNLVYGFTTFTSIIFFYVTTPPTQIRKFVGFNAVSLTYLFFGYSVKLVADLIDTVKARGWVYSYNPIKYRYLLRAFTVLLISRISEIVDALRARGVEE</sequence>
<reference evidence="3" key="1">
    <citation type="journal article" date="2020" name="mSystems">
        <title>Genome- and Community-Level Interaction Insights into Carbon Utilization and Element Cycling Functions of Hydrothermarchaeota in Hydrothermal Sediment.</title>
        <authorList>
            <person name="Zhou Z."/>
            <person name="Liu Y."/>
            <person name="Xu W."/>
            <person name="Pan J."/>
            <person name="Luo Z.H."/>
            <person name="Li M."/>
        </authorList>
    </citation>
    <scope>NUCLEOTIDE SEQUENCE [LARGE SCALE GENOMIC DNA]</scope>
    <source>
        <strain evidence="3">SpSt-637</strain>
        <strain evidence="2">SpSt-667</strain>
    </source>
</reference>
<proteinExistence type="predicted"/>
<evidence type="ECO:0000313" key="2">
    <source>
        <dbReference type="EMBL" id="HGQ35833.1"/>
    </source>
</evidence>
<accession>A0A7C4NM79</accession>
<name>A0A7C4NM79_9CREN</name>
<feature type="transmembrane region" description="Helical" evidence="1">
    <location>
        <begin position="24"/>
        <end position="57"/>
    </location>
</feature>
<keyword evidence="1" id="KW-0812">Transmembrane</keyword>
<evidence type="ECO:0000256" key="1">
    <source>
        <dbReference type="SAM" id="Phobius"/>
    </source>
</evidence>
<dbReference type="EMBL" id="DTBD01000014">
    <property type="protein sequence ID" value="HGQ64008.1"/>
    <property type="molecule type" value="Genomic_DNA"/>
</dbReference>
<feature type="transmembrane region" description="Helical" evidence="1">
    <location>
        <begin position="64"/>
        <end position="87"/>
    </location>
</feature>